<keyword evidence="2" id="KW-0732">Signal</keyword>
<gene>
    <name evidence="4" type="ORF">B7C42_05547</name>
</gene>
<feature type="chain" id="PRO_5038906249" description="DUF305 domain-containing protein" evidence="2">
    <location>
        <begin position="16"/>
        <end position="213"/>
    </location>
</feature>
<dbReference type="Proteomes" id="UP000215506">
    <property type="component" value="Unassembled WGS sequence"/>
</dbReference>
<evidence type="ECO:0000313" key="5">
    <source>
        <dbReference type="Proteomes" id="UP000215506"/>
    </source>
</evidence>
<evidence type="ECO:0000313" key="4">
    <source>
        <dbReference type="EMBL" id="OXR42348.1"/>
    </source>
</evidence>
<dbReference type="InterPro" id="IPR012347">
    <property type="entry name" value="Ferritin-like"/>
</dbReference>
<sequence length="213" mass="22641">MFTSRIRMLSTAALAAAALIVAGCGSDDSGSSNTAAPASSSHSPMADMPGMNHTGAPSTATRTDYNDADVSFLTMMYPHHAQAVEMAKLVPARSQNQELITLAANVEKAQAPEMEQFAALLHSFGKPAPQATMNHPMDGVMTPEQMTQLRNASGADFDRMWLQMMIAHHQGAVDMANTEIADGTNADAKALAHNILTAQQAEIQQMRGMLGQN</sequence>
<dbReference type="Gene3D" id="1.20.1260.10">
    <property type="match status" value="1"/>
</dbReference>
<dbReference type="InterPro" id="IPR005183">
    <property type="entry name" value="DUF305_CopM-like"/>
</dbReference>
<dbReference type="PANTHER" id="PTHR36933">
    <property type="entry name" value="SLL0788 PROTEIN"/>
    <property type="match status" value="1"/>
</dbReference>
<feature type="compositionally biased region" description="Low complexity" evidence="1">
    <location>
        <begin position="29"/>
        <end position="46"/>
    </location>
</feature>
<feature type="region of interest" description="Disordered" evidence="1">
    <location>
        <begin position="29"/>
        <end position="62"/>
    </location>
</feature>
<feature type="signal peptide" evidence="2">
    <location>
        <begin position="1"/>
        <end position="15"/>
    </location>
</feature>
<reference evidence="4 5" key="1">
    <citation type="submission" date="2017-07" db="EMBL/GenBank/DDBJ databases">
        <title>First draft Genome Sequence of Nocardia cerradoensis isolated from human infection.</title>
        <authorList>
            <person name="Carrasco G."/>
        </authorList>
    </citation>
    <scope>NUCLEOTIDE SEQUENCE [LARGE SCALE GENOMIC DNA]</scope>
    <source>
        <strain evidence="4 5">CNM20130759</strain>
    </source>
</reference>
<evidence type="ECO:0000256" key="2">
    <source>
        <dbReference type="SAM" id="SignalP"/>
    </source>
</evidence>
<accession>A0A231H0K4</accession>
<dbReference type="PROSITE" id="PS51257">
    <property type="entry name" value="PROKAR_LIPOPROTEIN"/>
    <property type="match status" value="1"/>
</dbReference>
<name>A0A231H0K4_9NOCA</name>
<organism evidence="4 5">
    <name type="scientific">Nocardia cerradoensis</name>
    <dbReference type="NCBI Taxonomy" id="85688"/>
    <lineage>
        <taxon>Bacteria</taxon>
        <taxon>Bacillati</taxon>
        <taxon>Actinomycetota</taxon>
        <taxon>Actinomycetes</taxon>
        <taxon>Mycobacteriales</taxon>
        <taxon>Nocardiaceae</taxon>
        <taxon>Nocardia</taxon>
    </lineage>
</organism>
<dbReference type="Pfam" id="PF03713">
    <property type="entry name" value="DUF305"/>
    <property type="match status" value="1"/>
</dbReference>
<evidence type="ECO:0000259" key="3">
    <source>
        <dbReference type="Pfam" id="PF03713"/>
    </source>
</evidence>
<keyword evidence="5" id="KW-1185">Reference proteome</keyword>
<proteinExistence type="predicted"/>
<dbReference type="RefSeq" id="WP_094027032.1">
    <property type="nucleotide sequence ID" value="NZ_NGAF01000014.1"/>
</dbReference>
<dbReference type="AlphaFoldDB" id="A0A231H0K4"/>
<comment type="caution">
    <text evidence="4">The sequence shown here is derived from an EMBL/GenBank/DDBJ whole genome shotgun (WGS) entry which is preliminary data.</text>
</comment>
<dbReference type="EMBL" id="NGAF01000014">
    <property type="protein sequence ID" value="OXR42348.1"/>
    <property type="molecule type" value="Genomic_DNA"/>
</dbReference>
<feature type="domain" description="DUF305" evidence="3">
    <location>
        <begin position="69"/>
        <end position="210"/>
    </location>
</feature>
<protein>
    <recommendedName>
        <fullName evidence="3">DUF305 domain-containing protein</fullName>
    </recommendedName>
</protein>
<dbReference type="PANTHER" id="PTHR36933:SF1">
    <property type="entry name" value="SLL0788 PROTEIN"/>
    <property type="match status" value="1"/>
</dbReference>
<evidence type="ECO:0000256" key="1">
    <source>
        <dbReference type="SAM" id="MobiDB-lite"/>
    </source>
</evidence>